<evidence type="ECO:0000256" key="1">
    <source>
        <dbReference type="SAM" id="Phobius"/>
    </source>
</evidence>
<feature type="transmembrane region" description="Helical" evidence="1">
    <location>
        <begin position="71"/>
        <end position="88"/>
    </location>
</feature>
<reference evidence="2 3" key="1">
    <citation type="submission" date="2024-09" db="EMBL/GenBank/DDBJ databases">
        <authorList>
            <person name="Sun Q."/>
            <person name="Mori K."/>
        </authorList>
    </citation>
    <scope>NUCLEOTIDE SEQUENCE [LARGE SCALE GENOMIC DNA]</scope>
    <source>
        <strain evidence="2 3">NCAIM B.02537</strain>
    </source>
</reference>
<evidence type="ECO:0000313" key="2">
    <source>
        <dbReference type="EMBL" id="MFC0587962.1"/>
    </source>
</evidence>
<feature type="transmembrane region" description="Helical" evidence="1">
    <location>
        <begin position="6"/>
        <end position="24"/>
    </location>
</feature>
<feature type="transmembrane region" description="Helical" evidence="1">
    <location>
        <begin position="100"/>
        <end position="121"/>
    </location>
</feature>
<organism evidence="2 3">
    <name type="scientific">Novosphingobium aquiterrae</name>
    <dbReference type="NCBI Taxonomy" id="624388"/>
    <lineage>
        <taxon>Bacteria</taxon>
        <taxon>Pseudomonadati</taxon>
        <taxon>Pseudomonadota</taxon>
        <taxon>Alphaproteobacteria</taxon>
        <taxon>Sphingomonadales</taxon>
        <taxon>Sphingomonadaceae</taxon>
        <taxon>Novosphingobium</taxon>
    </lineage>
</organism>
<dbReference type="EMBL" id="JBHLTL010000001">
    <property type="protein sequence ID" value="MFC0587962.1"/>
    <property type="molecule type" value="Genomic_DNA"/>
</dbReference>
<keyword evidence="3" id="KW-1185">Reference proteome</keyword>
<feature type="transmembrane region" description="Helical" evidence="1">
    <location>
        <begin position="31"/>
        <end position="51"/>
    </location>
</feature>
<protein>
    <recommendedName>
        <fullName evidence="4">DUF2834 domain-containing protein</fullName>
    </recommendedName>
</protein>
<gene>
    <name evidence="2" type="ORF">ACFFF7_00885</name>
</gene>
<keyword evidence="1" id="KW-0472">Membrane</keyword>
<name>A0ABV6PDR0_9SPHN</name>
<dbReference type="RefSeq" id="WP_379479480.1">
    <property type="nucleotide sequence ID" value="NZ_JBHLTL010000001.1"/>
</dbReference>
<keyword evidence="1" id="KW-0812">Transmembrane</keyword>
<accession>A0ABV6PDR0</accession>
<evidence type="ECO:0000313" key="3">
    <source>
        <dbReference type="Proteomes" id="UP001589943"/>
    </source>
</evidence>
<evidence type="ECO:0008006" key="4">
    <source>
        <dbReference type="Google" id="ProtNLM"/>
    </source>
</evidence>
<sequence length="130" mass="13939">MTTFEMLFTAGLVVAVGFIGLVAARRTGNGDWRIAGLIGAAFAGYSMIPILREGPTGFYPIHVVNFWGVQVWFDLALSLSCAVFLAAPRARCAGMALAPWLLLVLLGGSIGLLALLTRLFWLERNAPTQA</sequence>
<comment type="caution">
    <text evidence="2">The sequence shown here is derived from an EMBL/GenBank/DDBJ whole genome shotgun (WGS) entry which is preliminary data.</text>
</comment>
<keyword evidence="1" id="KW-1133">Transmembrane helix</keyword>
<proteinExistence type="predicted"/>
<dbReference type="Proteomes" id="UP001589943">
    <property type="component" value="Unassembled WGS sequence"/>
</dbReference>